<evidence type="ECO:0000313" key="9">
    <source>
        <dbReference type="Proteomes" id="UP000011715"/>
    </source>
</evidence>
<evidence type="ECO:0008006" key="10">
    <source>
        <dbReference type="Google" id="ProtNLM"/>
    </source>
</evidence>
<evidence type="ECO:0000313" key="7">
    <source>
        <dbReference type="EMBL" id="KLU82594.1"/>
    </source>
</evidence>
<reference evidence="9" key="2">
    <citation type="submission" date="2010-05" db="EMBL/GenBank/DDBJ databases">
        <title>The genome sequence of Magnaporthe poae strain ATCC 64411.</title>
        <authorList>
            <person name="Ma L.-J."/>
            <person name="Dead R."/>
            <person name="Young S."/>
            <person name="Zeng Q."/>
            <person name="Koehrsen M."/>
            <person name="Alvarado L."/>
            <person name="Berlin A."/>
            <person name="Chapman S.B."/>
            <person name="Chen Z."/>
            <person name="Freedman E."/>
            <person name="Gellesch M."/>
            <person name="Goldberg J."/>
            <person name="Griggs A."/>
            <person name="Gujja S."/>
            <person name="Heilman E.R."/>
            <person name="Heiman D."/>
            <person name="Hepburn T."/>
            <person name="Howarth C."/>
            <person name="Jen D."/>
            <person name="Larson L."/>
            <person name="Mehta T."/>
            <person name="Neiman D."/>
            <person name="Pearson M."/>
            <person name="Roberts A."/>
            <person name="Saif S."/>
            <person name="Shea T."/>
            <person name="Shenoy N."/>
            <person name="Sisk P."/>
            <person name="Stolte C."/>
            <person name="Sykes S."/>
            <person name="Walk T."/>
            <person name="White J."/>
            <person name="Yandava C."/>
            <person name="Haas B."/>
            <person name="Nusbaum C."/>
            <person name="Birren B."/>
        </authorList>
    </citation>
    <scope>NUCLEOTIDE SEQUENCE [LARGE SCALE GENOMIC DNA]</scope>
    <source>
        <strain evidence="9">ATCC 64411 / 73-15</strain>
    </source>
</reference>
<dbReference type="AlphaFoldDB" id="A0A0C4DPA6"/>
<reference evidence="7" key="3">
    <citation type="submission" date="2011-03" db="EMBL/GenBank/DDBJ databases">
        <title>Annotation of Magnaporthe poae ATCC 64411.</title>
        <authorList>
            <person name="Ma L.-J."/>
            <person name="Dead R."/>
            <person name="Young S.K."/>
            <person name="Zeng Q."/>
            <person name="Gargeya S."/>
            <person name="Fitzgerald M."/>
            <person name="Haas B."/>
            <person name="Abouelleil A."/>
            <person name="Alvarado L."/>
            <person name="Arachchi H.M."/>
            <person name="Berlin A."/>
            <person name="Brown A."/>
            <person name="Chapman S.B."/>
            <person name="Chen Z."/>
            <person name="Dunbar C."/>
            <person name="Freedman E."/>
            <person name="Gearin G."/>
            <person name="Gellesch M."/>
            <person name="Goldberg J."/>
            <person name="Griggs A."/>
            <person name="Gujja S."/>
            <person name="Heiman D."/>
            <person name="Howarth C."/>
            <person name="Larson L."/>
            <person name="Lui A."/>
            <person name="MacDonald P.J.P."/>
            <person name="Mehta T."/>
            <person name="Montmayeur A."/>
            <person name="Murphy C."/>
            <person name="Neiman D."/>
            <person name="Pearson M."/>
            <person name="Priest M."/>
            <person name="Roberts A."/>
            <person name="Saif S."/>
            <person name="Shea T."/>
            <person name="Shenoy N."/>
            <person name="Sisk P."/>
            <person name="Stolte C."/>
            <person name="Sykes S."/>
            <person name="Yandava C."/>
            <person name="Wortman J."/>
            <person name="Nusbaum C."/>
            <person name="Birren B."/>
        </authorList>
    </citation>
    <scope>NUCLEOTIDE SEQUENCE</scope>
    <source>
        <strain evidence="7">ATCC 64411</strain>
    </source>
</reference>
<dbReference type="InterPro" id="IPR045863">
    <property type="entry name" value="CorA_TM1_TM2"/>
</dbReference>
<comment type="subcellular location">
    <subcellularLocation>
        <location evidence="1">Membrane</location>
        <topology evidence="1">Multi-pass membrane protein</topology>
    </subcellularLocation>
</comment>
<keyword evidence="9" id="KW-1185">Reference proteome</keyword>
<name>A0A0C4DPA6_MAGP6</name>
<organism evidence="8 9">
    <name type="scientific">Magnaporthiopsis poae (strain ATCC 64411 / 73-15)</name>
    <name type="common">Kentucky bluegrass fungus</name>
    <name type="synonym">Magnaporthe poae</name>
    <dbReference type="NCBI Taxonomy" id="644358"/>
    <lineage>
        <taxon>Eukaryota</taxon>
        <taxon>Fungi</taxon>
        <taxon>Dikarya</taxon>
        <taxon>Ascomycota</taxon>
        <taxon>Pezizomycotina</taxon>
        <taxon>Sordariomycetes</taxon>
        <taxon>Sordariomycetidae</taxon>
        <taxon>Magnaporthales</taxon>
        <taxon>Magnaporthaceae</taxon>
        <taxon>Magnaporthiopsis</taxon>
    </lineage>
</organism>
<dbReference type="OrthoDB" id="5207033at2759"/>
<dbReference type="EMBL" id="GL876966">
    <property type="protein sequence ID" value="KLU82594.1"/>
    <property type="molecule type" value="Genomic_DNA"/>
</dbReference>
<dbReference type="OMA" id="QECNENE"/>
<dbReference type="Gene3D" id="1.20.58.340">
    <property type="entry name" value="Magnesium transport protein CorA, transmembrane region"/>
    <property type="match status" value="1"/>
</dbReference>
<feature type="region of interest" description="Disordered" evidence="5">
    <location>
        <begin position="339"/>
        <end position="371"/>
    </location>
</feature>
<feature type="transmembrane region" description="Helical" evidence="6">
    <location>
        <begin position="471"/>
        <end position="492"/>
    </location>
</feature>
<dbReference type="GO" id="GO:0016020">
    <property type="term" value="C:membrane"/>
    <property type="evidence" value="ECO:0007669"/>
    <property type="project" value="UniProtKB-SubCell"/>
</dbReference>
<proteinExistence type="predicted"/>
<dbReference type="EMBL" id="ADBL01000406">
    <property type="status" value="NOT_ANNOTATED_CDS"/>
    <property type="molecule type" value="Genomic_DNA"/>
</dbReference>
<gene>
    <name evidence="7" type="ORF">MAPG_01666</name>
</gene>
<evidence type="ECO:0000256" key="3">
    <source>
        <dbReference type="ARBA" id="ARBA00022989"/>
    </source>
</evidence>
<protein>
    <recommendedName>
        <fullName evidence="10">CorA family metal ion transporter</fullName>
    </recommendedName>
</protein>
<evidence type="ECO:0000313" key="8">
    <source>
        <dbReference type="EnsemblFungi" id="MAPG_01666T0"/>
    </source>
</evidence>
<dbReference type="eggNOG" id="ENOG502SMU6">
    <property type="taxonomic scope" value="Eukaryota"/>
</dbReference>
<feature type="compositionally biased region" description="Pro residues" evidence="5">
    <location>
        <begin position="13"/>
        <end position="28"/>
    </location>
</feature>
<reference evidence="8" key="4">
    <citation type="journal article" date="2015" name="G3 (Bethesda)">
        <title>Genome sequences of three phytopathogenic species of the Magnaporthaceae family of fungi.</title>
        <authorList>
            <person name="Okagaki L.H."/>
            <person name="Nunes C.C."/>
            <person name="Sailsbery J."/>
            <person name="Clay B."/>
            <person name="Brown D."/>
            <person name="John T."/>
            <person name="Oh Y."/>
            <person name="Young N."/>
            <person name="Fitzgerald M."/>
            <person name="Haas B.J."/>
            <person name="Zeng Q."/>
            <person name="Young S."/>
            <person name="Adiconis X."/>
            <person name="Fan L."/>
            <person name="Levin J.Z."/>
            <person name="Mitchell T.K."/>
            <person name="Okubara P.A."/>
            <person name="Farman M.L."/>
            <person name="Kohn L.M."/>
            <person name="Birren B."/>
            <person name="Ma L.-J."/>
            <person name="Dean R.A."/>
        </authorList>
    </citation>
    <scope>NUCLEOTIDE SEQUENCE</scope>
    <source>
        <strain evidence="8">ATCC 64411 / 73-15</strain>
    </source>
</reference>
<evidence type="ECO:0000256" key="6">
    <source>
        <dbReference type="SAM" id="Phobius"/>
    </source>
</evidence>
<reference evidence="8" key="5">
    <citation type="submission" date="2015-06" db="UniProtKB">
        <authorList>
            <consortium name="EnsemblFungi"/>
        </authorList>
    </citation>
    <scope>IDENTIFICATION</scope>
    <source>
        <strain evidence="8">ATCC 64411</strain>
    </source>
</reference>
<evidence type="ECO:0000256" key="4">
    <source>
        <dbReference type="ARBA" id="ARBA00023136"/>
    </source>
</evidence>
<dbReference type="STRING" id="644358.A0A0C4DPA6"/>
<dbReference type="SUPFAM" id="SSF144083">
    <property type="entry name" value="Magnesium transport protein CorA, transmembrane region"/>
    <property type="match status" value="1"/>
</dbReference>
<feature type="region of interest" description="Disordered" evidence="5">
    <location>
        <begin position="1"/>
        <end position="59"/>
    </location>
</feature>
<reference evidence="7" key="1">
    <citation type="submission" date="2010-05" db="EMBL/GenBank/DDBJ databases">
        <title>The Genome Sequence of Magnaporthe poae strain ATCC 64411.</title>
        <authorList>
            <consortium name="The Broad Institute Genome Sequencing Platform"/>
            <consortium name="Broad Institute Genome Sequencing Center for Infectious Disease"/>
            <person name="Ma L.-J."/>
            <person name="Dead R."/>
            <person name="Young S."/>
            <person name="Zeng Q."/>
            <person name="Koehrsen M."/>
            <person name="Alvarado L."/>
            <person name="Berlin A."/>
            <person name="Chapman S.B."/>
            <person name="Chen Z."/>
            <person name="Freedman E."/>
            <person name="Gellesch M."/>
            <person name="Goldberg J."/>
            <person name="Griggs A."/>
            <person name="Gujja S."/>
            <person name="Heilman E.R."/>
            <person name="Heiman D."/>
            <person name="Hepburn T."/>
            <person name="Howarth C."/>
            <person name="Jen D."/>
            <person name="Larson L."/>
            <person name="Mehta T."/>
            <person name="Neiman D."/>
            <person name="Pearson M."/>
            <person name="Roberts A."/>
            <person name="Saif S."/>
            <person name="Shea T."/>
            <person name="Shenoy N."/>
            <person name="Sisk P."/>
            <person name="Stolte C."/>
            <person name="Sykes S."/>
            <person name="Walk T."/>
            <person name="White J."/>
            <person name="Yandava C."/>
            <person name="Haas B."/>
            <person name="Nusbaum C."/>
            <person name="Birren B."/>
        </authorList>
    </citation>
    <scope>NUCLEOTIDE SEQUENCE</scope>
    <source>
        <strain evidence="7">ATCC 64411</strain>
    </source>
</reference>
<dbReference type="Proteomes" id="UP000011715">
    <property type="component" value="Unassembled WGS sequence"/>
</dbReference>
<keyword evidence="3 6" id="KW-1133">Transmembrane helix</keyword>
<evidence type="ECO:0000256" key="5">
    <source>
        <dbReference type="SAM" id="MobiDB-lite"/>
    </source>
</evidence>
<keyword evidence="2 6" id="KW-0812">Transmembrane</keyword>
<accession>A0A0C4DPA6</accession>
<evidence type="ECO:0000256" key="2">
    <source>
        <dbReference type="ARBA" id="ARBA00022692"/>
    </source>
</evidence>
<feature type="transmembrane region" description="Helical" evidence="6">
    <location>
        <begin position="437"/>
        <end position="459"/>
    </location>
</feature>
<keyword evidence="4 6" id="KW-0472">Membrane</keyword>
<evidence type="ECO:0000256" key="1">
    <source>
        <dbReference type="ARBA" id="ARBA00004141"/>
    </source>
</evidence>
<dbReference type="VEuPathDB" id="FungiDB:MAPG_01666"/>
<sequence>MSGPAMATDSPGPSSPGEPSPFPRPSVPPDSTAAAITPPGSGTAATPQSLQVPGHPVAGSATTITATEEPWSGGTGISWANGSWTTLHKSDVTVDRIIKNARLPVPGTAAFQHEGGRLDVFFLATVKTLSTDDVVPGTGESLKKCISDMYAIPEFFWSHAGYEANGFFTASQPDESSGHPKSCHASISRFLMKQMAPSNNTKGHPYHWHYLAFATYWYPSQEGTVQVVLCFDLPRMNGGTREKYGVELIKAFKAPDATRWRTCPFAVYSTIASVVTRNFDDALWTFQGHVRKFEKLRVGQQPQAMDDRFIKMHDLSRHVIHTTETLQVTARTLASIRNHHSRCRKAHEAEAGRSSADDNASNNNAMHGQECNENEGIPEMLFYQEFIENLRLRAGAFNERVGNEILLSFHLSSADDNITAKQILQDGRNDGRELTQLVSTATLLFLPGTFVSGFFGMNFFGTDGLGDWRRIWIFFVVAVPLTVGAFLTRHFYQKRVRGKKEELLRAGDVEGGPGIRSGLRRLSNKFGQGAQQKRRKRQLA</sequence>
<dbReference type="EnsemblFungi" id="MAPG_01666T0">
    <property type="protein sequence ID" value="MAPG_01666T0"/>
    <property type="gene ID" value="MAPG_01666"/>
</dbReference>